<evidence type="ECO:0008006" key="5">
    <source>
        <dbReference type="Google" id="ProtNLM"/>
    </source>
</evidence>
<organism evidence="3 4">
    <name type="scientific">Coptis chinensis</name>
    <dbReference type="NCBI Taxonomy" id="261450"/>
    <lineage>
        <taxon>Eukaryota</taxon>
        <taxon>Viridiplantae</taxon>
        <taxon>Streptophyta</taxon>
        <taxon>Embryophyta</taxon>
        <taxon>Tracheophyta</taxon>
        <taxon>Spermatophyta</taxon>
        <taxon>Magnoliopsida</taxon>
        <taxon>Ranunculales</taxon>
        <taxon>Ranunculaceae</taxon>
        <taxon>Coptidoideae</taxon>
        <taxon>Coptis</taxon>
    </lineage>
</organism>
<reference evidence="3 4" key="1">
    <citation type="submission" date="2020-10" db="EMBL/GenBank/DDBJ databases">
        <title>The Coptis chinensis genome and diversification of protoberbering-type alkaloids.</title>
        <authorList>
            <person name="Wang B."/>
            <person name="Shu S."/>
            <person name="Song C."/>
            <person name="Liu Y."/>
        </authorList>
    </citation>
    <scope>NUCLEOTIDE SEQUENCE [LARGE SCALE GENOMIC DNA]</scope>
    <source>
        <strain evidence="3">HL-2020</strain>
        <tissue evidence="3">Leaf</tissue>
    </source>
</reference>
<keyword evidence="4" id="KW-1185">Reference proteome</keyword>
<name>A0A835LBA1_9MAGN</name>
<comment type="caution">
    <text evidence="3">The sequence shown here is derived from an EMBL/GenBank/DDBJ whole genome shotgun (WGS) entry which is preliminary data.</text>
</comment>
<dbReference type="PANTHER" id="PTHR44259">
    <property type="entry name" value="OS07G0183000 PROTEIN-RELATED"/>
    <property type="match status" value="1"/>
</dbReference>
<dbReference type="Proteomes" id="UP000631114">
    <property type="component" value="Unassembled WGS sequence"/>
</dbReference>
<dbReference type="Pfam" id="PF00646">
    <property type="entry name" value="F-box"/>
    <property type="match status" value="1"/>
</dbReference>
<dbReference type="InterPro" id="IPR005174">
    <property type="entry name" value="KIB1-4_b-propeller"/>
</dbReference>
<proteinExistence type="predicted"/>
<dbReference type="Gene3D" id="1.20.1280.50">
    <property type="match status" value="1"/>
</dbReference>
<feature type="domain" description="F-box" evidence="1">
    <location>
        <begin position="4"/>
        <end position="39"/>
    </location>
</feature>
<evidence type="ECO:0000259" key="1">
    <source>
        <dbReference type="Pfam" id="PF00646"/>
    </source>
</evidence>
<accession>A0A835LBA1</accession>
<evidence type="ECO:0000313" key="3">
    <source>
        <dbReference type="EMBL" id="KAF9589058.1"/>
    </source>
</evidence>
<dbReference type="Pfam" id="PF03478">
    <property type="entry name" value="Beta-prop_KIB1-4"/>
    <property type="match status" value="1"/>
</dbReference>
<dbReference type="PANTHER" id="PTHR44259:SF114">
    <property type="entry name" value="OS06G0707300 PROTEIN"/>
    <property type="match status" value="1"/>
</dbReference>
<evidence type="ECO:0000259" key="2">
    <source>
        <dbReference type="Pfam" id="PF03478"/>
    </source>
</evidence>
<dbReference type="AlphaFoldDB" id="A0A835LBA1"/>
<feature type="domain" description="KIB1-4 beta-propeller" evidence="2">
    <location>
        <begin position="75"/>
        <end position="340"/>
    </location>
</feature>
<evidence type="ECO:0000313" key="4">
    <source>
        <dbReference type="Proteomes" id="UP000631114"/>
    </source>
</evidence>
<dbReference type="EMBL" id="JADFTS010000009">
    <property type="protein sequence ID" value="KAF9589058.1"/>
    <property type="molecule type" value="Genomic_DNA"/>
</dbReference>
<dbReference type="InterPro" id="IPR001810">
    <property type="entry name" value="F-box_dom"/>
</dbReference>
<gene>
    <name evidence="3" type="ORF">IFM89_018320</name>
</gene>
<dbReference type="InterPro" id="IPR050942">
    <property type="entry name" value="F-box_BR-signaling"/>
</dbReference>
<protein>
    <recommendedName>
        <fullName evidence="5">F-box protein</fullName>
    </recommendedName>
</protein>
<dbReference type="OrthoDB" id="642536at2759"/>
<sequence>MANWSEIPDDIIQLFVKKLSSLEDFISFSLVCNSWRSVATAESQSGLLIFSPWLMLTKRNTNSDDGQGGSIRTIVSLSTRKLINIRLLETQGRRCWGSACGWLVTMGLDLNIHLLNPLSRIQISLPSLCAFPPDQQHAFCKPEKLCQVFVEKFALGAKPPLPNQTSVVMAIYGGYGRLAFATPGDEAWTPVESSTFRTHEDIIFFNGHFYVVTSCGYLRVCEINMTIPRTTDIAPCPSNVKGSYKFYLMEISGILHLIVRNLHVNLHYFSVDFEVYKFDFCEKFWCDVLDLGDHALFVGNNNSFSISTSKYPEFKANCIYFTDDHGGFFHEHFYDMGVYNYNTGNMEEPFYSSEDLLSKISRPIFFMPSL</sequence>